<dbReference type="Proteomes" id="UP000008237">
    <property type="component" value="Unassembled WGS sequence"/>
</dbReference>
<dbReference type="PANTHER" id="PTHR13136">
    <property type="entry name" value="TESTIS DEVELOPMENT PROTEIN PRTD"/>
    <property type="match status" value="1"/>
</dbReference>
<name>E2BNH3_HARSA</name>
<feature type="compositionally biased region" description="Polar residues" evidence="1">
    <location>
        <begin position="551"/>
        <end position="561"/>
    </location>
</feature>
<dbReference type="InterPro" id="IPR026555">
    <property type="entry name" value="NSL3/Tex30"/>
</dbReference>
<keyword evidence="5" id="KW-1185">Reference proteome</keyword>
<dbReference type="Pfam" id="PF23154">
    <property type="entry name" value="KANSL3_1st"/>
    <property type="match status" value="1"/>
</dbReference>
<feature type="region of interest" description="Disordered" evidence="1">
    <location>
        <begin position="551"/>
        <end position="575"/>
    </location>
</feature>
<dbReference type="SUPFAM" id="SSF53474">
    <property type="entry name" value="alpha/beta-Hydrolases"/>
    <property type="match status" value="1"/>
</dbReference>
<gene>
    <name evidence="4" type="ORF">EAI_01909</name>
</gene>
<feature type="domain" description="KANSL3 helical" evidence="3">
    <location>
        <begin position="115"/>
        <end position="231"/>
    </location>
</feature>
<feature type="compositionally biased region" description="Low complexity" evidence="1">
    <location>
        <begin position="502"/>
        <end position="514"/>
    </location>
</feature>
<dbReference type="InParanoid" id="E2BNH3"/>
<feature type="region of interest" description="Disordered" evidence="1">
    <location>
        <begin position="484"/>
        <end position="533"/>
    </location>
</feature>
<dbReference type="GO" id="GO:0045944">
    <property type="term" value="P:positive regulation of transcription by RNA polymerase II"/>
    <property type="evidence" value="ECO:0007669"/>
    <property type="project" value="TreeGrafter"/>
</dbReference>
<evidence type="ECO:0000259" key="2">
    <source>
        <dbReference type="Pfam" id="PF20408"/>
    </source>
</evidence>
<dbReference type="AlphaFoldDB" id="E2BNH3"/>
<dbReference type="STRING" id="610380.E2BNH3"/>
<protein>
    <submittedName>
        <fullName evidence="4">Uncharacterized protein KIAA1310</fullName>
    </submittedName>
</protein>
<reference evidence="4 5" key="1">
    <citation type="journal article" date="2010" name="Science">
        <title>Genomic comparison of the ants Camponotus floridanus and Harpegnathos saltator.</title>
        <authorList>
            <person name="Bonasio R."/>
            <person name="Zhang G."/>
            <person name="Ye C."/>
            <person name="Mutti N.S."/>
            <person name="Fang X."/>
            <person name="Qin N."/>
            <person name="Donahue G."/>
            <person name="Yang P."/>
            <person name="Li Q."/>
            <person name="Li C."/>
            <person name="Zhang P."/>
            <person name="Huang Z."/>
            <person name="Berger S.L."/>
            <person name="Reinberg D."/>
            <person name="Wang J."/>
            <person name="Liebig J."/>
        </authorList>
    </citation>
    <scope>NUCLEOTIDE SEQUENCE [LARGE SCALE GENOMIC DNA]</scope>
    <source>
        <strain evidence="4 5">R22 G/1</strain>
    </source>
</reference>
<feature type="compositionally biased region" description="Polar residues" evidence="1">
    <location>
        <begin position="515"/>
        <end position="533"/>
    </location>
</feature>
<dbReference type="Gene3D" id="3.40.50.1820">
    <property type="entry name" value="alpha/beta hydrolase"/>
    <property type="match status" value="1"/>
</dbReference>
<dbReference type="Pfam" id="PF20408">
    <property type="entry name" value="Abhydrolase_11"/>
    <property type="match status" value="1"/>
</dbReference>
<proteinExistence type="predicted"/>
<dbReference type="InterPro" id="IPR029058">
    <property type="entry name" value="AB_hydrolase_fold"/>
</dbReference>
<dbReference type="EMBL" id="GL449414">
    <property type="protein sequence ID" value="EFN82752.1"/>
    <property type="molecule type" value="Genomic_DNA"/>
</dbReference>
<accession>E2BNH3</accession>
<evidence type="ECO:0000259" key="3">
    <source>
        <dbReference type="Pfam" id="PF23154"/>
    </source>
</evidence>
<evidence type="ECO:0000313" key="5">
    <source>
        <dbReference type="Proteomes" id="UP000008237"/>
    </source>
</evidence>
<dbReference type="InterPro" id="IPR056519">
    <property type="entry name" value="KANSL3_1st"/>
</dbReference>
<dbReference type="ESTHER" id="harsa-e2bnh3">
    <property type="family name" value="NLS3-Tex30"/>
</dbReference>
<sequence>MSSSGLPSPTTDSFDDTFNKLTEYLQQLAGNYEMEVDLILKDHCYARPWNWRPENIYVKPVKRLFFSKNIVTSDKHKKNEEIVVEDIANDSSIPPLDLTKARQQMDEFQHITNIARPEEDEDWEDKIDKTLWSSTQNRIFTKVTRILNSERLARLAKAKSRTEPIFRRTSVDIAARRFRETLASTGWDWRLVQWLHHLLFEYLSQEYLVIYLDILQTLRPKITQLIDKMIAVQPNINSRTGPVTWETLGSLLKRSWDPVSQSLSGSRLKKLPGNPILIIVPSGVTSTVSSRQTKWIAQLGSLGMVITVHSHLGLAANRMTMLVVMDQLVQATRAKIQDVRSDYPGRPIILVGFNTGSALACQVAQMEHVTAVICIGFPFATVEGKRGTPDDTLMDIRCPVMFIIGQNATLATTDDLEEVREKMLVETSLVVVGTADDHLRISTSKKVLEGITQSMVDRCILDEIGDFIGGILLQPHPLPLRSSLATNCDNKSKKESHKRRNSTSSSVESEPNSPITKKSQSNTPVSSVGTNATTGVVSKVGTFNTQTNLMQVSGQHSNHTPNPKRKRTAGSQKNQFGEHMKATRLPGQAIICFNNTSINAENGITLNIGTLASLAPIGPIRLAPTTVGQGVSTSPKTSGATKSATASVKIPKIVSNMQGVSKIKTLVPTYTPITNVISHNYRQANVPDKSGDTKLMSVFTASGNQIRVNTNAGGTLKPVTSGGALSNLLQAGKGSTTNAASSVRVSSASSILLTTSNPANSIAPSTSSNSKGRLLLSNQILNNLPET</sequence>
<organism evidence="5">
    <name type="scientific">Harpegnathos saltator</name>
    <name type="common">Jerdon's jumping ant</name>
    <dbReference type="NCBI Taxonomy" id="610380"/>
    <lineage>
        <taxon>Eukaryota</taxon>
        <taxon>Metazoa</taxon>
        <taxon>Ecdysozoa</taxon>
        <taxon>Arthropoda</taxon>
        <taxon>Hexapoda</taxon>
        <taxon>Insecta</taxon>
        <taxon>Pterygota</taxon>
        <taxon>Neoptera</taxon>
        <taxon>Endopterygota</taxon>
        <taxon>Hymenoptera</taxon>
        <taxon>Apocrita</taxon>
        <taxon>Aculeata</taxon>
        <taxon>Formicoidea</taxon>
        <taxon>Formicidae</taxon>
        <taxon>Ponerinae</taxon>
        <taxon>Ponerini</taxon>
        <taxon>Harpegnathos</taxon>
    </lineage>
</organism>
<dbReference type="OrthoDB" id="6415022at2759"/>
<dbReference type="GO" id="GO:0044545">
    <property type="term" value="C:NSL complex"/>
    <property type="evidence" value="ECO:0007669"/>
    <property type="project" value="TreeGrafter"/>
</dbReference>
<dbReference type="OMA" id="MMVCIDQ"/>
<evidence type="ECO:0000256" key="1">
    <source>
        <dbReference type="SAM" id="MobiDB-lite"/>
    </source>
</evidence>
<evidence type="ECO:0000313" key="4">
    <source>
        <dbReference type="EMBL" id="EFN82752.1"/>
    </source>
</evidence>
<feature type="domain" description="KANL3/Tex30 alpha/beta hydrolase-like" evidence="2">
    <location>
        <begin position="325"/>
        <end position="442"/>
    </location>
</feature>
<dbReference type="InterPro" id="IPR046879">
    <property type="entry name" value="KANL3/Tex30_Abhydrolase"/>
</dbReference>
<dbReference type="PANTHER" id="PTHR13136:SF16">
    <property type="entry name" value="KAT8 REGULATORY NSL COMPLEX SUBUNIT 3"/>
    <property type="match status" value="1"/>
</dbReference>